<evidence type="ECO:0000313" key="2">
    <source>
        <dbReference type="EMBL" id="EAV41340.1"/>
    </source>
</evidence>
<dbReference type="EMBL" id="AAUW01000021">
    <property type="protein sequence ID" value="EAV41340.1"/>
    <property type="molecule type" value="Genomic_DNA"/>
</dbReference>
<comment type="caution">
    <text evidence="2">The sequence shown here is derived from an EMBL/GenBank/DDBJ whole genome shotgun (WGS) entry which is preliminary data.</text>
</comment>
<evidence type="ECO:0000256" key="1">
    <source>
        <dbReference type="SAM" id="MobiDB-lite"/>
    </source>
</evidence>
<accession>A0P0M6</accession>
<proteinExistence type="predicted"/>
<evidence type="ECO:0000313" key="3">
    <source>
        <dbReference type="Proteomes" id="UP000004848"/>
    </source>
</evidence>
<reference evidence="2 3" key="1">
    <citation type="submission" date="2006-05" db="EMBL/GenBank/DDBJ databases">
        <authorList>
            <person name="King G."/>
            <person name="Ferriera S."/>
            <person name="Johnson J."/>
            <person name="Kravitz S."/>
            <person name="Beeson K."/>
            <person name="Sutton G."/>
            <person name="Rogers Y.-H."/>
            <person name="Friedman R."/>
            <person name="Frazier M."/>
            <person name="Venter J.C."/>
        </authorList>
    </citation>
    <scope>NUCLEOTIDE SEQUENCE [LARGE SCALE GENOMIC DNA]</scope>
    <source>
        <strain evidence="3">ATCC 25650 / DSM 13394 / JCM 20685 / NBRC 16684 / NCIMB 2208 / IAM 12614 / B1</strain>
    </source>
</reference>
<organism evidence="2 3">
    <name type="scientific">Roseibium aggregatum (strain ATCC 25650 / DSM 13394 / JCM 20685 / NBRC 16684 / NCIMB 2208 / IAM 12614 / B1)</name>
    <name type="common">Stappia aggregata</name>
    <dbReference type="NCBI Taxonomy" id="384765"/>
    <lineage>
        <taxon>Bacteria</taxon>
        <taxon>Pseudomonadati</taxon>
        <taxon>Pseudomonadota</taxon>
        <taxon>Alphaproteobacteria</taxon>
        <taxon>Hyphomicrobiales</taxon>
        <taxon>Stappiaceae</taxon>
        <taxon>Roseibium</taxon>
    </lineage>
</organism>
<name>A0P0M6_ROSAI</name>
<dbReference type="Proteomes" id="UP000004848">
    <property type="component" value="Unassembled WGS sequence"/>
</dbReference>
<sequence>MSKGRGPHFDAIKEVLAEKAEFEAPFQKPAIRTRKASSETVPTKFSPRQTGPGKSGPIHISPQSELLRNELLAKHISPIHEDMLATLDHLEKLHDANPKHLRRRKSWFWNLFRFLRRAAKEDNFLEQIQTRAKDLFHSSGGYAAGPSAEVIEKLEHLIGKGVVLSLQSYDTSALVAQLAMDQTTLDRLAALPDTTNISAVNDILLKRQHSKIQQLRRNGFASMAQIDHIFRAISYLTRGMSIPKHKLNKVLADGGKINREDVAGSYAELIASLKEGQHITVGSGWSRGVRLEWIIVGLKKAGFFGATNYIGRDRSFDYTLTFMNVNGSIEVGLGRLEIEGVNVGASGWFGIGVGPEEVGFYAGGTVGVNLRKQWGVEDTISITLGKASPGLRANLELLLSGKISNPYEVLAMGEVSEAGHYKTKASSATASLTPDGLFSLSVNVSPNLKAKSEGQSFISPVYARLDAEIYSSSAREGGKFFTSSGAYQTENSHELYSLLTHRPKMRFTLGSSAMLRGRFGNSFSGTSLATAGRLHGPAATGEVGIGIHYQTERKTWREIFVGTPKAKFSVPEIHKPLKGGVGEITWTMTLPRAASALKAAPVKALLAGEQSETSDTLIDSISYTTRENREKIRGSLRALRETADSNNVSIDKELARMESLLDFLAYKDRANFRKSLSRIQGMMPEDNAIFKQELERLEELTGDANDSAWQRKSRSKEIVMNMKTSEQESLEFQSGSLDAEKIKNRGFGECVSVKTTETRMYWTSARMPVLFQLGSTASLTASSQTTWRVKPKD</sequence>
<dbReference type="AlphaFoldDB" id="A0P0M6"/>
<protein>
    <submittedName>
        <fullName evidence="2">Uncharacterized protein</fullName>
    </submittedName>
</protein>
<feature type="region of interest" description="Disordered" evidence="1">
    <location>
        <begin position="27"/>
        <end position="59"/>
    </location>
</feature>
<feature type="compositionally biased region" description="Polar residues" evidence="1">
    <location>
        <begin position="38"/>
        <end position="49"/>
    </location>
</feature>
<gene>
    <name evidence="2" type="ORF">SIAM614_01079</name>
</gene>